<name>I1CMS7_RHIO9</name>
<evidence type="ECO:0000313" key="1">
    <source>
        <dbReference type="EMBL" id="EIE89757.1"/>
    </source>
</evidence>
<sequence>MGSILDRKGSLDYTTSILKTETASVTGQHMSCTTSETETTTAAPVQYLTVPLMPRILSIPSLSSRSSNLPKNRMKAIRTAASSLSWIVASVDLTRASAGYRKAAH</sequence>
<dbReference type="InParanoid" id="I1CMS7"/>
<dbReference type="RefSeq" id="XP_067525153.1">
    <property type="nucleotide sequence ID" value="XM_067669052.1"/>
</dbReference>
<evidence type="ECO:0000313" key="2">
    <source>
        <dbReference type="Proteomes" id="UP000009138"/>
    </source>
</evidence>
<dbReference type="GeneID" id="93621433"/>
<dbReference type="EMBL" id="CH476745">
    <property type="protein sequence ID" value="EIE89757.1"/>
    <property type="molecule type" value="Genomic_DNA"/>
</dbReference>
<organism evidence="1 2">
    <name type="scientific">Rhizopus delemar (strain RA 99-880 / ATCC MYA-4621 / FGSC 9543 / NRRL 43880)</name>
    <name type="common">Mucormycosis agent</name>
    <name type="synonym">Rhizopus arrhizus var. delemar</name>
    <dbReference type="NCBI Taxonomy" id="246409"/>
    <lineage>
        <taxon>Eukaryota</taxon>
        <taxon>Fungi</taxon>
        <taxon>Fungi incertae sedis</taxon>
        <taxon>Mucoromycota</taxon>
        <taxon>Mucoromycotina</taxon>
        <taxon>Mucoromycetes</taxon>
        <taxon>Mucorales</taxon>
        <taxon>Mucorineae</taxon>
        <taxon>Rhizopodaceae</taxon>
        <taxon>Rhizopus</taxon>
    </lineage>
</organism>
<protein>
    <submittedName>
        <fullName evidence="1">Uncharacterized protein</fullName>
    </submittedName>
</protein>
<dbReference type="VEuPathDB" id="FungiDB:RO3G_14468"/>
<dbReference type="AlphaFoldDB" id="I1CMS7"/>
<reference evidence="1 2" key="1">
    <citation type="journal article" date="2009" name="PLoS Genet.">
        <title>Genomic analysis of the basal lineage fungus Rhizopus oryzae reveals a whole-genome duplication.</title>
        <authorList>
            <person name="Ma L.-J."/>
            <person name="Ibrahim A.S."/>
            <person name="Skory C."/>
            <person name="Grabherr M.G."/>
            <person name="Burger G."/>
            <person name="Butler M."/>
            <person name="Elias M."/>
            <person name="Idnurm A."/>
            <person name="Lang B.F."/>
            <person name="Sone T."/>
            <person name="Abe A."/>
            <person name="Calvo S.E."/>
            <person name="Corrochano L.M."/>
            <person name="Engels R."/>
            <person name="Fu J."/>
            <person name="Hansberg W."/>
            <person name="Kim J.-M."/>
            <person name="Kodira C.D."/>
            <person name="Koehrsen M.J."/>
            <person name="Liu B."/>
            <person name="Miranda-Saavedra D."/>
            <person name="O'Leary S."/>
            <person name="Ortiz-Castellanos L."/>
            <person name="Poulter R."/>
            <person name="Rodriguez-Romero J."/>
            <person name="Ruiz-Herrera J."/>
            <person name="Shen Y.-Q."/>
            <person name="Zeng Q."/>
            <person name="Galagan J."/>
            <person name="Birren B.W."/>
            <person name="Cuomo C.A."/>
            <person name="Wickes B.L."/>
        </authorList>
    </citation>
    <scope>NUCLEOTIDE SEQUENCE [LARGE SCALE GENOMIC DNA]</scope>
    <source>
        <strain evidence="2">RA 99-880 / ATCC MYA-4621 / FGSC 9543 / NRRL 43880</strain>
    </source>
</reference>
<accession>I1CMS7</accession>
<dbReference type="Proteomes" id="UP000009138">
    <property type="component" value="Unassembled WGS sequence"/>
</dbReference>
<gene>
    <name evidence="1" type="ORF">RO3G_14468</name>
</gene>
<proteinExistence type="predicted"/>
<keyword evidence="2" id="KW-1185">Reference proteome</keyword>